<evidence type="ECO:0000313" key="1">
    <source>
        <dbReference type="EMBL" id="TDQ42186.1"/>
    </source>
</evidence>
<reference evidence="1 2" key="1">
    <citation type="submission" date="2019-03" db="EMBL/GenBank/DDBJ databases">
        <title>Genomic Encyclopedia of Type Strains, Phase IV (KMG-IV): sequencing the most valuable type-strain genomes for metagenomic binning, comparative biology and taxonomic classification.</title>
        <authorList>
            <person name="Goeker M."/>
        </authorList>
    </citation>
    <scope>NUCLEOTIDE SEQUENCE [LARGE SCALE GENOMIC DNA]</scope>
    <source>
        <strain evidence="1 2">DSM 28697</strain>
    </source>
</reference>
<dbReference type="AlphaFoldDB" id="A0A4R6U8Q4"/>
<keyword evidence="2" id="KW-1185">Reference proteome</keyword>
<accession>A0A4R6U8Q4</accession>
<dbReference type="EMBL" id="SNYJ01000002">
    <property type="protein sequence ID" value="TDQ42186.1"/>
    <property type="molecule type" value="Genomic_DNA"/>
</dbReference>
<organism evidence="1 2">
    <name type="scientific">Aureibacillus halotolerans</name>
    <dbReference type="NCBI Taxonomy" id="1508390"/>
    <lineage>
        <taxon>Bacteria</taxon>
        <taxon>Bacillati</taxon>
        <taxon>Bacillota</taxon>
        <taxon>Bacilli</taxon>
        <taxon>Bacillales</taxon>
        <taxon>Bacillaceae</taxon>
        <taxon>Aureibacillus</taxon>
    </lineage>
</organism>
<gene>
    <name evidence="1" type="ORF">EV213_102217</name>
</gene>
<sequence>MRLLLVRRDLSSCRSPFVTVQYVQDTLQKRLEFFKESTLNNERLLCGYVDIEASKKTIQVVLLDETIDRDFIEDTLRQLGLQFAPDRDKDALHFSLTLLSWKEQEEMI</sequence>
<proteinExistence type="predicted"/>
<evidence type="ECO:0000313" key="2">
    <source>
        <dbReference type="Proteomes" id="UP000295632"/>
    </source>
</evidence>
<name>A0A4R6U8Q4_9BACI</name>
<protein>
    <submittedName>
        <fullName evidence="1">Uncharacterized protein</fullName>
    </submittedName>
</protein>
<dbReference type="Proteomes" id="UP000295632">
    <property type="component" value="Unassembled WGS sequence"/>
</dbReference>
<comment type="caution">
    <text evidence="1">The sequence shown here is derived from an EMBL/GenBank/DDBJ whole genome shotgun (WGS) entry which is preliminary data.</text>
</comment>